<organism evidence="1 2">
    <name type="scientific">Caballeronia telluris</name>
    <dbReference type="NCBI Taxonomy" id="326475"/>
    <lineage>
        <taxon>Bacteria</taxon>
        <taxon>Pseudomonadati</taxon>
        <taxon>Pseudomonadota</taxon>
        <taxon>Betaproteobacteria</taxon>
        <taxon>Burkholderiales</taxon>
        <taxon>Burkholderiaceae</taxon>
        <taxon>Caballeronia</taxon>
    </lineage>
</organism>
<gene>
    <name evidence="1" type="ORF">AWB66_05372</name>
</gene>
<reference evidence="1" key="1">
    <citation type="submission" date="2016-01" db="EMBL/GenBank/DDBJ databases">
        <authorList>
            <person name="Peeters Charlotte."/>
        </authorList>
    </citation>
    <scope>NUCLEOTIDE SEQUENCE</scope>
    <source>
        <strain evidence="1">LMG 22936</strain>
    </source>
</reference>
<name>A0A158K6T1_9BURK</name>
<proteinExistence type="predicted"/>
<evidence type="ECO:0000313" key="2">
    <source>
        <dbReference type="Proteomes" id="UP000054717"/>
    </source>
</evidence>
<sequence length="63" mass="7004">MGATNLRHAEFVARADVHLFLCELFDVKLKCRQPGNLDGKQRVGDAKLMEACLPVTNAYRQGS</sequence>
<protein>
    <submittedName>
        <fullName evidence="1">Uncharacterized protein</fullName>
    </submittedName>
</protein>
<accession>A0A158K6T1</accession>
<comment type="caution">
    <text evidence="1">The sequence shown here is derived from an EMBL/GenBank/DDBJ whole genome shotgun (WGS) entry which is preliminary data.</text>
</comment>
<evidence type="ECO:0000313" key="1">
    <source>
        <dbReference type="EMBL" id="SAL76260.1"/>
    </source>
</evidence>
<keyword evidence="2" id="KW-1185">Reference proteome</keyword>
<dbReference type="AlphaFoldDB" id="A0A158K6T1"/>
<dbReference type="Proteomes" id="UP000054717">
    <property type="component" value="Unassembled WGS sequence"/>
</dbReference>
<dbReference type="EMBL" id="FCNZ02000028">
    <property type="protein sequence ID" value="SAL76260.1"/>
    <property type="molecule type" value="Genomic_DNA"/>
</dbReference>